<sequence>MTSCHEKEEFARVFARIEGRLRRYVQSMVPTASDADDVMQETAISLMRKFDQYDPELPFFNWACRFAQFAAKKHHSRTLANRRQFSDAAIDAIADDYPGHQQLAVERRKALSDCIKHLSAEDRRLVELRYFSDETVDNLSQRIDEPVARLYRSLSRIRKALANCVLKKMGTEEII</sequence>
<evidence type="ECO:0000256" key="3">
    <source>
        <dbReference type="ARBA" id="ARBA00023082"/>
    </source>
</evidence>
<dbReference type="NCBIfam" id="TIGR02989">
    <property type="entry name" value="Sig-70_gvs1"/>
    <property type="match status" value="1"/>
</dbReference>
<dbReference type="SUPFAM" id="SSF88946">
    <property type="entry name" value="Sigma2 domain of RNA polymerase sigma factors"/>
    <property type="match status" value="1"/>
</dbReference>
<keyword evidence="3" id="KW-0731">Sigma factor</keyword>
<accession>A0A517M4Y5</accession>
<evidence type="ECO:0000313" key="6">
    <source>
        <dbReference type="EMBL" id="QDS89929.1"/>
    </source>
</evidence>
<comment type="similarity">
    <text evidence="1">Belongs to the sigma-70 factor family. ECF subfamily.</text>
</comment>
<keyword evidence="2" id="KW-0805">Transcription regulation</keyword>
<dbReference type="EMBL" id="CP036261">
    <property type="protein sequence ID" value="QDS89929.1"/>
    <property type="molecule type" value="Genomic_DNA"/>
</dbReference>
<dbReference type="InterPro" id="IPR013325">
    <property type="entry name" value="RNA_pol_sigma_r2"/>
</dbReference>
<evidence type="ECO:0000256" key="1">
    <source>
        <dbReference type="ARBA" id="ARBA00010641"/>
    </source>
</evidence>
<reference evidence="6 7" key="1">
    <citation type="submission" date="2019-02" db="EMBL/GenBank/DDBJ databases">
        <title>Deep-cultivation of Planctomycetes and their phenomic and genomic characterization uncovers novel biology.</title>
        <authorList>
            <person name="Wiegand S."/>
            <person name="Jogler M."/>
            <person name="Boedeker C."/>
            <person name="Pinto D."/>
            <person name="Vollmers J."/>
            <person name="Rivas-Marin E."/>
            <person name="Kohn T."/>
            <person name="Peeters S.H."/>
            <person name="Heuer A."/>
            <person name="Rast P."/>
            <person name="Oberbeckmann S."/>
            <person name="Bunk B."/>
            <person name="Jeske O."/>
            <person name="Meyerdierks A."/>
            <person name="Storesund J.E."/>
            <person name="Kallscheuer N."/>
            <person name="Luecker S."/>
            <person name="Lage O.M."/>
            <person name="Pohl T."/>
            <person name="Merkel B.J."/>
            <person name="Hornburger P."/>
            <person name="Mueller R.-W."/>
            <person name="Bruemmer F."/>
            <person name="Labrenz M."/>
            <person name="Spormann A.M."/>
            <person name="Op den Camp H."/>
            <person name="Overmann J."/>
            <person name="Amann R."/>
            <person name="Jetten M.S.M."/>
            <person name="Mascher T."/>
            <person name="Medema M.H."/>
            <person name="Devos D.P."/>
            <person name="Kaster A.-K."/>
            <person name="Ovreas L."/>
            <person name="Rohde M."/>
            <person name="Galperin M.Y."/>
            <person name="Jogler C."/>
        </authorList>
    </citation>
    <scope>NUCLEOTIDE SEQUENCE [LARGE SCALE GENOMIC DNA]</scope>
    <source>
        <strain evidence="6 7">EC9</strain>
    </source>
</reference>
<dbReference type="Pfam" id="PF04542">
    <property type="entry name" value="Sigma70_r2"/>
    <property type="match status" value="1"/>
</dbReference>
<dbReference type="InterPro" id="IPR014284">
    <property type="entry name" value="RNA_pol_sigma-70_dom"/>
</dbReference>
<dbReference type="OrthoDB" id="6383365at2"/>
<evidence type="ECO:0000259" key="5">
    <source>
        <dbReference type="Pfam" id="PF04542"/>
    </source>
</evidence>
<dbReference type="PANTHER" id="PTHR43133">
    <property type="entry name" value="RNA POLYMERASE ECF-TYPE SIGMA FACTO"/>
    <property type="match status" value="1"/>
</dbReference>
<evidence type="ECO:0000256" key="4">
    <source>
        <dbReference type="ARBA" id="ARBA00023163"/>
    </source>
</evidence>
<dbReference type="GO" id="GO:0016987">
    <property type="term" value="F:sigma factor activity"/>
    <property type="evidence" value="ECO:0007669"/>
    <property type="project" value="UniProtKB-KW"/>
</dbReference>
<dbReference type="InterPro" id="IPR036388">
    <property type="entry name" value="WH-like_DNA-bd_sf"/>
</dbReference>
<dbReference type="InterPro" id="IPR039425">
    <property type="entry name" value="RNA_pol_sigma-70-like"/>
</dbReference>
<keyword evidence="4" id="KW-0804">Transcription</keyword>
<keyword evidence="7" id="KW-1185">Reference proteome</keyword>
<evidence type="ECO:0000313" key="7">
    <source>
        <dbReference type="Proteomes" id="UP000319557"/>
    </source>
</evidence>
<evidence type="ECO:0000256" key="2">
    <source>
        <dbReference type="ARBA" id="ARBA00023015"/>
    </source>
</evidence>
<dbReference type="InterPro" id="IPR007627">
    <property type="entry name" value="RNA_pol_sigma70_r2"/>
</dbReference>
<dbReference type="InterPro" id="IPR014331">
    <property type="entry name" value="RNA_pol_sigma70_ECF_RHOBA"/>
</dbReference>
<dbReference type="PANTHER" id="PTHR43133:SF51">
    <property type="entry name" value="RNA POLYMERASE SIGMA FACTOR"/>
    <property type="match status" value="1"/>
</dbReference>
<protein>
    <submittedName>
        <fullName evidence="6">ECF RNA polymerase sigma-E factor</fullName>
    </submittedName>
</protein>
<dbReference type="SUPFAM" id="SSF88659">
    <property type="entry name" value="Sigma3 and sigma4 domains of RNA polymerase sigma factors"/>
    <property type="match status" value="1"/>
</dbReference>
<dbReference type="InterPro" id="IPR013324">
    <property type="entry name" value="RNA_pol_sigma_r3/r4-like"/>
</dbReference>
<name>A0A517M4Y5_9BACT</name>
<dbReference type="GO" id="GO:0006352">
    <property type="term" value="P:DNA-templated transcription initiation"/>
    <property type="evidence" value="ECO:0007669"/>
    <property type="project" value="InterPro"/>
</dbReference>
<proteinExistence type="inferred from homology"/>
<dbReference type="AlphaFoldDB" id="A0A517M4Y5"/>
<dbReference type="RefSeq" id="WP_145347856.1">
    <property type="nucleotide sequence ID" value="NZ_CP036261.1"/>
</dbReference>
<organism evidence="6 7">
    <name type="scientific">Rosistilla ulvae</name>
    <dbReference type="NCBI Taxonomy" id="1930277"/>
    <lineage>
        <taxon>Bacteria</taxon>
        <taxon>Pseudomonadati</taxon>
        <taxon>Planctomycetota</taxon>
        <taxon>Planctomycetia</taxon>
        <taxon>Pirellulales</taxon>
        <taxon>Pirellulaceae</taxon>
        <taxon>Rosistilla</taxon>
    </lineage>
</organism>
<dbReference type="NCBIfam" id="TIGR02937">
    <property type="entry name" value="sigma70-ECF"/>
    <property type="match status" value="1"/>
</dbReference>
<dbReference type="Gene3D" id="1.10.1740.10">
    <property type="match status" value="1"/>
</dbReference>
<feature type="domain" description="RNA polymerase sigma-70 region 2" evidence="5">
    <location>
        <begin position="15"/>
        <end position="77"/>
    </location>
</feature>
<gene>
    <name evidence="6" type="primary">rpoE_7</name>
    <name evidence="6" type="ORF">EC9_41310</name>
</gene>
<dbReference type="Gene3D" id="1.10.10.10">
    <property type="entry name" value="Winged helix-like DNA-binding domain superfamily/Winged helix DNA-binding domain"/>
    <property type="match status" value="1"/>
</dbReference>
<dbReference type="Proteomes" id="UP000319557">
    <property type="component" value="Chromosome"/>
</dbReference>
<dbReference type="KEGG" id="ruv:EC9_41310"/>